<feature type="region of interest" description="Disordered" evidence="1">
    <location>
        <begin position="305"/>
        <end position="325"/>
    </location>
</feature>
<feature type="compositionally biased region" description="Polar residues" evidence="1">
    <location>
        <begin position="95"/>
        <end position="113"/>
    </location>
</feature>
<feature type="compositionally biased region" description="Low complexity" evidence="1">
    <location>
        <begin position="235"/>
        <end position="246"/>
    </location>
</feature>
<feature type="compositionally biased region" description="Basic and acidic residues" evidence="1">
    <location>
        <begin position="717"/>
        <end position="729"/>
    </location>
</feature>
<feature type="region of interest" description="Disordered" evidence="1">
    <location>
        <begin position="126"/>
        <end position="157"/>
    </location>
</feature>
<dbReference type="EMBL" id="JAGSXJ010000001">
    <property type="protein sequence ID" value="KAH6697070.1"/>
    <property type="molecule type" value="Genomic_DNA"/>
</dbReference>
<dbReference type="OrthoDB" id="10379273at2759"/>
<evidence type="ECO:0000256" key="1">
    <source>
        <dbReference type="SAM" id="MobiDB-lite"/>
    </source>
</evidence>
<comment type="caution">
    <text evidence="2">The sequence shown here is derived from an EMBL/GenBank/DDBJ whole genome shotgun (WGS) entry which is preliminary data.</text>
</comment>
<name>A0A9P9AGX3_9PEZI</name>
<protein>
    <submittedName>
        <fullName evidence="2">Uncharacterized protein</fullName>
    </submittedName>
</protein>
<feature type="region of interest" description="Disordered" evidence="1">
    <location>
        <begin position="480"/>
        <end position="501"/>
    </location>
</feature>
<dbReference type="AlphaFoldDB" id="A0A9P9AGX3"/>
<feature type="compositionally biased region" description="Basic residues" evidence="1">
    <location>
        <begin position="358"/>
        <end position="368"/>
    </location>
</feature>
<feature type="compositionally biased region" description="Basic and acidic residues" evidence="1">
    <location>
        <begin position="369"/>
        <end position="384"/>
    </location>
</feature>
<proteinExistence type="predicted"/>
<feature type="region of interest" description="Disordered" evidence="1">
    <location>
        <begin position="261"/>
        <end position="292"/>
    </location>
</feature>
<keyword evidence="3" id="KW-1185">Reference proteome</keyword>
<dbReference type="Proteomes" id="UP000770015">
    <property type="component" value="Unassembled WGS sequence"/>
</dbReference>
<accession>A0A9P9AGX3</accession>
<organism evidence="2 3">
    <name type="scientific">Plectosphaerella plurivora</name>
    <dbReference type="NCBI Taxonomy" id="936078"/>
    <lineage>
        <taxon>Eukaryota</taxon>
        <taxon>Fungi</taxon>
        <taxon>Dikarya</taxon>
        <taxon>Ascomycota</taxon>
        <taxon>Pezizomycotina</taxon>
        <taxon>Sordariomycetes</taxon>
        <taxon>Hypocreomycetidae</taxon>
        <taxon>Glomerellales</taxon>
        <taxon>Plectosphaerellaceae</taxon>
        <taxon>Plectosphaerella</taxon>
    </lineage>
</organism>
<evidence type="ECO:0000313" key="2">
    <source>
        <dbReference type="EMBL" id="KAH6697070.1"/>
    </source>
</evidence>
<feature type="compositionally biased region" description="Polar residues" evidence="1">
    <location>
        <begin position="135"/>
        <end position="148"/>
    </location>
</feature>
<feature type="compositionally biased region" description="Basic and acidic residues" evidence="1">
    <location>
        <begin position="480"/>
        <end position="499"/>
    </location>
</feature>
<feature type="compositionally biased region" description="Polar residues" evidence="1">
    <location>
        <begin position="261"/>
        <end position="273"/>
    </location>
</feature>
<sequence length="746" mass="80936">MHHLHGIMAHGGHSLDGVLYGQGDLISILEDELSGGSHDVMRVLSLTSGQSMAVLSSSVCWLPADGSTPLSWTAMSPAGDVPELDILPENNLASGLSSPSVASPLTPTASISPHDSLRRDSAISFGHNDQFDDATGSNLQAPQPTNLSRFGPIPAQAYEPHGAMADKLDHAAHPQGEFLSMFNPNYSPWSSYPQDPTKASAMINPTSSDFQVNYMRVQSPYDYPSEAPHHERRTPPAQAAQPWTQPTAMSSYDWQGQMAHQYSDPVSTNQPPQSDIPRFHDSVSFPPDPRQQHFQMMDSLQSYDMSRAQGGPSQAPSPQDAVPQHHQPTFYRAPEQHTMNLTDANYHGAPTRPAQHSKPSKPHSSRNGRRPEPEPKPTPEEQALRPHVVLEYFRSNVKPDIDALEARQRELGDYPTDESRARLVSEALELVRPAVKNVTSALEALRPQYSQPWGGTQKRLQSDAEQILSMIQIIRRSALEESGVRQHEPRPASDTDAKPRKGLTALAQDYVDKAERVGRVTGHGARKEKTEAAQRAAATTNGRAQTMAYPSNGMAPVDWTQGQTTTPPPDHRSGPMGHYHHPQHMQQQHNMTASPATYAAMSGFSLHEPRPLLPTVSATPIADAAMATVMAPSGGPVGPGAWMAHHPTRVSAAGLGPAPLGYANTNTMYPSPPGYGGSSAQPMQHNPYAGVAPSPFPGHLQMGMPAGHDLAAGRRGSLPDRRNMARERAAPYSLAYRTHNERKGSV</sequence>
<feature type="region of interest" description="Disordered" evidence="1">
    <location>
        <begin position="342"/>
        <end position="387"/>
    </location>
</feature>
<feature type="region of interest" description="Disordered" evidence="1">
    <location>
        <begin position="220"/>
        <end position="246"/>
    </location>
</feature>
<reference evidence="2" key="1">
    <citation type="journal article" date="2021" name="Nat. Commun.">
        <title>Genetic determinants of endophytism in the Arabidopsis root mycobiome.</title>
        <authorList>
            <person name="Mesny F."/>
            <person name="Miyauchi S."/>
            <person name="Thiergart T."/>
            <person name="Pickel B."/>
            <person name="Atanasova L."/>
            <person name="Karlsson M."/>
            <person name="Huettel B."/>
            <person name="Barry K.W."/>
            <person name="Haridas S."/>
            <person name="Chen C."/>
            <person name="Bauer D."/>
            <person name="Andreopoulos W."/>
            <person name="Pangilinan J."/>
            <person name="LaButti K."/>
            <person name="Riley R."/>
            <person name="Lipzen A."/>
            <person name="Clum A."/>
            <person name="Drula E."/>
            <person name="Henrissat B."/>
            <person name="Kohler A."/>
            <person name="Grigoriev I.V."/>
            <person name="Martin F.M."/>
            <person name="Hacquard S."/>
        </authorList>
    </citation>
    <scope>NUCLEOTIDE SEQUENCE</scope>
    <source>
        <strain evidence="2">MPI-SDFR-AT-0117</strain>
    </source>
</reference>
<gene>
    <name evidence="2" type="ORF">F5X68DRAFT_272138</name>
</gene>
<feature type="region of interest" description="Disordered" evidence="1">
    <location>
        <begin position="95"/>
        <end position="114"/>
    </location>
</feature>
<feature type="region of interest" description="Disordered" evidence="1">
    <location>
        <begin position="712"/>
        <end position="746"/>
    </location>
</feature>
<evidence type="ECO:0000313" key="3">
    <source>
        <dbReference type="Proteomes" id="UP000770015"/>
    </source>
</evidence>